<evidence type="ECO:0000313" key="3">
    <source>
        <dbReference type="EMBL" id="CAK6971947.1"/>
    </source>
</evidence>
<accession>A0AAV1PJ34</accession>
<feature type="region of interest" description="Disordered" evidence="1">
    <location>
        <begin position="425"/>
        <end position="484"/>
    </location>
</feature>
<feature type="region of interest" description="Disordered" evidence="1">
    <location>
        <begin position="335"/>
        <end position="378"/>
    </location>
</feature>
<feature type="region of interest" description="Disordered" evidence="1">
    <location>
        <begin position="929"/>
        <end position="950"/>
    </location>
</feature>
<dbReference type="Pfam" id="PF00651">
    <property type="entry name" value="BTB"/>
    <property type="match status" value="1"/>
</dbReference>
<protein>
    <submittedName>
        <fullName evidence="3">Uncharacterized protein LOC121902364 isoform X3</fullName>
    </submittedName>
</protein>
<dbReference type="InterPro" id="IPR042915">
    <property type="entry name" value="BTBD18"/>
</dbReference>
<proteinExistence type="predicted"/>
<comment type="caution">
    <text evidence="3">The sequence shown here is derived from an EMBL/GenBank/DDBJ whole genome shotgun (WGS) entry which is preliminary data.</text>
</comment>
<dbReference type="InterPro" id="IPR011333">
    <property type="entry name" value="SKP1/BTB/POZ_sf"/>
</dbReference>
<dbReference type="SUPFAM" id="SSF54695">
    <property type="entry name" value="POZ domain"/>
    <property type="match status" value="1"/>
</dbReference>
<feature type="compositionally biased region" description="Basic residues" evidence="1">
    <location>
        <begin position="704"/>
        <end position="714"/>
    </location>
</feature>
<dbReference type="EMBL" id="CAWUFR010000189">
    <property type="protein sequence ID" value="CAK6971947.1"/>
    <property type="molecule type" value="Genomic_DNA"/>
</dbReference>
<dbReference type="GO" id="GO:0032968">
    <property type="term" value="P:positive regulation of transcription elongation by RNA polymerase II"/>
    <property type="evidence" value="ECO:0007669"/>
    <property type="project" value="InterPro"/>
</dbReference>
<feature type="compositionally biased region" description="Acidic residues" evidence="1">
    <location>
        <begin position="1091"/>
        <end position="1103"/>
    </location>
</feature>
<gene>
    <name evidence="3" type="ORF">FSCOSCO3_A001596</name>
</gene>
<dbReference type="InterPro" id="IPR000210">
    <property type="entry name" value="BTB/POZ_dom"/>
</dbReference>
<dbReference type="Proteomes" id="UP001314229">
    <property type="component" value="Unassembled WGS sequence"/>
</dbReference>
<evidence type="ECO:0000256" key="1">
    <source>
        <dbReference type="SAM" id="MobiDB-lite"/>
    </source>
</evidence>
<feature type="compositionally biased region" description="Low complexity" evidence="1">
    <location>
        <begin position="935"/>
        <end position="946"/>
    </location>
</feature>
<evidence type="ECO:0000259" key="2">
    <source>
        <dbReference type="PROSITE" id="PS50097"/>
    </source>
</evidence>
<name>A0AAV1PJ34_SCOSC</name>
<dbReference type="AlphaFoldDB" id="A0AAV1PJ34"/>
<feature type="region of interest" description="Disordered" evidence="1">
    <location>
        <begin position="1004"/>
        <end position="1025"/>
    </location>
</feature>
<dbReference type="SMART" id="SM00225">
    <property type="entry name" value="BTB"/>
    <property type="match status" value="1"/>
</dbReference>
<feature type="compositionally biased region" description="Polar residues" evidence="1">
    <location>
        <begin position="675"/>
        <end position="697"/>
    </location>
</feature>
<feature type="region of interest" description="Disordered" evidence="1">
    <location>
        <begin position="1042"/>
        <end position="1112"/>
    </location>
</feature>
<keyword evidence="4" id="KW-1185">Reference proteome</keyword>
<sequence length="1112" mass="122906">MWCYQKPGFEALLLAELQRQQQCSQFCDTLLKAEGVSVPAHGCILSAISPHFSSALSSTPAPPAGKSRLLEFRAFGTCTLLHMVRLLYSGEMAGEGEEEKQEAISAAAKLGIHGLVEVTKTVHKSRNREGDCRHIEVGVQTEPLIFEEREARQSRWRREVRDGSTLLWKEMLSNGEKDSWTQTEELQVNTAPSYPPAASFETIDMTDLQSLGQTDSLLVPPQIPYVPISLIYPPHANQTSQPSSASAASFHESPAAVHKSVAVEAPPYSSGPLSLLPFSSQVTPCAADPHNWWAGPQGAGRDVAAGEEWEDERLEQFQGNIPGFISYFLNPDKVEEPCRGRPRRRQGAGDGGARRAGTGERRARRPRARTGGRGQGGLMQTVDVQDVGVSVLQKLFLQRWGIYVCRTGQGGGAVGRKLFLKTREALKKSRPRKRGGGKACDVSQSGELVPNSEMGGGGNTQRGRRTTTQRTGAKSAASVSPSSTARPFYNVHTLPAPSPSMLPSQFPRLMLPAASYAYSASSLFHTTPLPPLAPPLHEDQPEHLDRLLEEVIMDLGCSSSINNFSQNKQPSHTTGLLDAGPGLHEAGRSSSAKGKGVPVLQQKAEGELTEMLDHFLQSFEQHIDSCTARQEEEMTNEGTTETSHPYTALSKYSRTKIQITELHTPHPQRTHTARPAQSRSQPCKASSHSASSPNHTEGTPERVKAKRPRKRKTKQYPFSTESWRVKKSAPLRNTKTKIMHDRENIQLLQMPVVQLERSGLLPVKVTLQGPSDQSLEVKSPEKTNSSLSSVKSARVSFSEEKPLVSWSRMIYPIRSRFKEAHITDTMPFLEQPLGQRRVRPRKNRQPLNLSNDERPKTPIHLQPAELCDRDEKLKRNQERYEEQLTVLPQEEATRQAGRGTKRGAEESSDEASVAKRVCFEQMKRPVSESHETCLPSSESTVSVSESEPVETEDVIDVEAISLTSVEDTLQRKEQVGKTVWSEIKFEKADQNMEWWEHLTDEEMESSGNEVIDVDGDSEGSTELKRGDDCRVWAEKIHRTEQFVKVEPPPSKGVSLGSTGSWEEDRDGDVDVIGGSSPLPDPVIISWTESSGGEDEEGDEEIDITGEKTDYTS</sequence>
<dbReference type="PANTHER" id="PTHR47639:SF1">
    <property type="entry name" value="BTB_POZ DOMAIN-CONTAINING PROTEIN 18"/>
    <property type="match status" value="1"/>
</dbReference>
<feature type="region of interest" description="Disordered" evidence="1">
    <location>
        <begin position="832"/>
        <end position="858"/>
    </location>
</feature>
<feature type="domain" description="BTB" evidence="2">
    <location>
        <begin position="27"/>
        <end position="96"/>
    </location>
</feature>
<dbReference type="PANTHER" id="PTHR47639">
    <property type="entry name" value="BTB/POZ DOMAIN-CONTAINING PROTEIN 18"/>
    <property type="match status" value="1"/>
</dbReference>
<feature type="compositionally biased region" description="Polar residues" evidence="1">
    <location>
        <begin position="565"/>
        <end position="574"/>
    </location>
</feature>
<reference evidence="3 4" key="1">
    <citation type="submission" date="2024-01" db="EMBL/GenBank/DDBJ databases">
        <authorList>
            <person name="Alioto T."/>
            <person name="Alioto T."/>
            <person name="Gomez Garrido J."/>
        </authorList>
    </citation>
    <scope>NUCLEOTIDE SEQUENCE [LARGE SCALE GENOMIC DNA]</scope>
</reference>
<feature type="region of interest" description="Disordered" evidence="1">
    <location>
        <begin position="565"/>
        <end position="598"/>
    </location>
</feature>
<dbReference type="PROSITE" id="PS50097">
    <property type="entry name" value="BTB"/>
    <property type="match status" value="1"/>
</dbReference>
<organism evidence="3 4">
    <name type="scientific">Scomber scombrus</name>
    <name type="common">Atlantic mackerel</name>
    <name type="synonym">Scomber vernalis</name>
    <dbReference type="NCBI Taxonomy" id="13677"/>
    <lineage>
        <taxon>Eukaryota</taxon>
        <taxon>Metazoa</taxon>
        <taxon>Chordata</taxon>
        <taxon>Craniata</taxon>
        <taxon>Vertebrata</taxon>
        <taxon>Euteleostomi</taxon>
        <taxon>Actinopterygii</taxon>
        <taxon>Neopterygii</taxon>
        <taxon>Teleostei</taxon>
        <taxon>Neoteleostei</taxon>
        <taxon>Acanthomorphata</taxon>
        <taxon>Pelagiaria</taxon>
        <taxon>Scombriformes</taxon>
        <taxon>Scombridae</taxon>
        <taxon>Scomber</taxon>
    </lineage>
</organism>
<dbReference type="Gene3D" id="3.30.710.10">
    <property type="entry name" value="Potassium Channel Kv1.1, Chain A"/>
    <property type="match status" value="1"/>
</dbReference>
<feature type="region of interest" description="Disordered" evidence="1">
    <location>
        <begin position="629"/>
        <end position="648"/>
    </location>
</feature>
<feature type="region of interest" description="Disordered" evidence="1">
    <location>
        <begin position="887"/>
        <end position="912"/>
    </location>
</feature>
<feature type="region of interest" description="Disordered" evidence="1">
    <location>
        <begin position="662"/>
        <end position="721"/>
    </location>
</feature>
<evidence type="ECO:0000313" key="4">
    <source>
        <dbReference type="Proteomes" id="UP001314229"/>
    </source>
</evidence>